<sequence>MSLITWNPNDKGKDVILSLNNMEVSAIGYDSGIRATKGYNYGKYYMECKIVDVGAMVLGIANKQSSLSWLVNGQFGNDARAYSCLNATKYPENKPYGDKIISGEIIGMAVDLDKKIVEFFKNGMSMGVAFNDVGLLQGDIYAFIINSSVNYKMNVQSNFGANEFDIITSNPNEWSRLVYEGYRPYDFDNAIWFSYSHLIKQSNEYYTTNNNYYKLGTPKDKTELKRWLSEYGTNNILNLQDSLNNKIVPVDKFSEPRKIYQSLDVDFNDVKKPYVSMIDMDLNKRLDYDADSYKIIDEIRKVNNGIGNVVFKEY</sequence>
<evidence type="ECO:0000259" key="1">
    <source>
        <dbReference type="PROSITE" id="PS50188"/>
    </source>
</evidence>
<dbReference type="Proteomes" id="UP000726170">
    <property type="component" value="Unassembled WGS sequence"/>
</dbReference>
<dbReference type="EMBL" id="JAHLQF010000001">
    <property type="protein sequence ID" value="MBU5483450.1"/>
    <property type="molecule type" value="Genomic_DNA"/>
</dbReference>
<reference evidence="2 3" key="1">
    <citation type="submission" date="2021-06" db="EMBL/GenBank/DDBJ databases">
        <authorList>
            <person name="Sun Q."/>
            <person name="Li D."/>
        </authorList>
    </citation>
    <scope>NUCLEOTIDE SEQUENCE [LARGE SCALE GENOMIC DNA]</scope>
    <source>
        <strain evidence="2 3">MSJ-11</strain>
    </source>
</reference>
<keyword evidence="3" id="KW-1185">Reference proteome</keyword>
<dbReference type="PROSITE" id="PS50188">
    <property type="entry name" value="B302_SPRY"/>
    <property type="match status" value="1"/>
</dbReference>
<feature type="domain" description="B30.2/SPRY" evidence="1">
    <location>
        <begin position="1"/>
        <end position="164"/>
    </location>
</feature>
<dbReference type="InterPro" id="IPR003877">
    <property type="entry name" value="SPRY_dom"/>
</dbReference>
<name>A0ABS6EE11_9CLOT</name>
<protein>
    <recommendedName>
        <fullName evidence="1">B30.2/SPRY domain-containing protein</fullName>
    </recommendedName>
</protein>
<comment type="caution">
    <text evidence="2">The sequence shown here is derived from an EMBL/GenBank/DDBJ whole genome shotgun (WGS) entry which is preliminary data.</text>
</comment>
<gene>
    <name evidence="2" type="ORF">KQI86_03855</name>
</gene>
<evidence type="ECO:0000313" key="2">
    <source>
        <dbReference type="EMBL" id="MBU5483450.1"/>
    </source>
</evidence>
<dbReference type="InterPro" id="IPR001870">
    <property type="entry name" value="B30.2/SPRY"/>
</dbReference>
<accession>A0ABS6EE11</accession>
<evidence type="ECO:0000313" key="3">
    <source>
        <dbReference type="Proteomes" id="UP000726170"/>
    </source>
</evidence>
<dbReference type="RefSeq" id="WP_216437829.1">
    <property type="nucleotide sequence ID" value="NZ_JAHLQF010000001.1"/>
</dbReference>
<dbReference type="Pfam" id="PF00622">
    <property type="entry name" value="SPRY"/>
    <property type="match status" value="1"/>
</dbReference>
<organism evidence="2 3">
    <name type="scientific">Clostridium mobile</name>
    <dbReference type="NCBI Taxonomy" id="2841512"/>
    <lineage>
        <taxon>Bacteria</taxon>
        <taxon>Bacillati</taxon>
        <taxon>Bacillota</taxon>
        <taxon>Clostridia</taxon>
        <taxon>Eubacteriales</taxon>
        <taxon>Clostridiaceae</taxon>
        <taxon>Clostridium</taxon>
    </lineage>
</organism>
<proteinExistence type="predicted"/>